<dbReference type="GO" id="GO:0005737">
    <property type="term" value="C:cytoplasm"/>
    <property type="evidence" value="ECO:0007669"/>
    <property type="project" value="TreeGrafter"/>
</dbReference>
<dbReference type="Pfam" id="PF00293">
    <property type="entry name" value="NUDIX"/>
    <property type="match status" value="1"/>
</dbReference>
<keyword evidence="5" id="KW-0460">Magnesium</keyword>
<organism evidence="8 9">
    <name type="scientific">Chlamydomonas eustigma</name>
    <dbReference type="NCBI Taxonomy" id="1157962"/>
    <lineage>
        <taxon>Eukaryota</taxon>
        <taxon>Viridiplantae</taxon>
        <taxon>Chlorophyta</taxon>
        <taxon>core chlorophytes</taxon>
        <taxon>Chlorophyceae</taxon>
        <taxon>CS clade</taxon>
        <taxon>Chlamydomonadales</taxon>
        <taxon>Chlamydomonadaceae</taxon>
        <taxon>Chlamydomonas</taxon>
    </lineage>
</organism>
<dbReference type="InterPro" id="IPR000086">
    <property type="entry name" value="NUDIX_hydrolase_dom"/>
</dbReference>
<comment type="caution">
    <text evidence="8">The sequence shown here is derived from an EMBL/GenBank/DDBJ whole genome shotgun (WGS) entry which is preliminary data.</text>
</comment>
<dbReference type="STRING" id="1157962.A0A250XM70"/>
<dbReference type="Gene3D" id="3.90.79.10">
    <property type="entry name" value="Nucleoside Triphosphate Pyrophosphohydrolase"/>
    <property type="match status" value="1"/>
</dbReference>
<evidence type="ECO:0000256" key="2">
    <source>
        <dbReference type="ARBA" id="ARBA00005582"/>
    </source>
</evidence>
<evidence type="ECO:0000259" key="7">
    <source>
        <dbReference type="PROSITE" id="PS51462"/>
    </source>
</evidence>
<keyword evidence="4" id="KW-0378">Hydrolase</keyword>
<dbReference type="PANTHER" id="PTHR12629:SF0">
    <property type="entry name" value="DIPHOSPHOINOSITOL-POLYPHOSPHATE DIPHOSPHATASE"/>
    <property type="match status" value="1"/>
</dbReference>
<dbReference type="PROSITE" id="PS00893">
    <property type="entry name" value="NUDIX_BOX"/>
    <property type="match status" value="1"/>
</dbReference>
<comment type="cofactor">
    <cofactor evidence="1">
        <name>Mg(2+)</name>
        <dbReference type="ChEBI" id="CHEBI:18420"/>
    </cofactor>
</comment>
<gene>
    <name evidence="8" type="ORF">CEUSTIGMA_g11444.t1</name>
</gene>
<dbReference type="AlphaFoldDB" id="A0A250XM70"/>
<protein>
    <recommendedName>
        <fullName evidence="7">Nudix hydrolase domain-containing protein</fullName>
    </recommendedName>
</protein>
<dbReference type="PROSITE" id="PS51462">
    <property type="entry name" value="NUDIX"/>
    <property type="match status" value="1"/>
</dbReference>
<proteinExistence type="inferred from homology"/>
<evidence type="ECO:0000256" key="6">
    <source>
        <dbReference type="SAM" id="MobiDB-lite"/>
    </source>
</evidence>
<dbReference type="PANTHER" id="PTHR12629">
    <property type="entry name" value="DIPHOSPHOINOSITOL POLYPHOSPHATE PHOSPHOHYDROLASE"/>
    <property type="match status" value="1"/>
</dbReference>
<dbReference type="SUPFAM" id="SSF55811">
    <property type="entry name" value="Nudix"/>
    <property type="match status" value="1"/>
</dbReference>
<dbReference type="Proteomes" id="UP000232323">
    <property type="component" value="Unassembled WGS sequence"/>
</dbReference>
<dbReference type="InterPro" id="IPR020084">
    <property type="entry name" value="NUDIX_hydrolase_CS"/>
</dbReference>
<sequence length="200" mass="21902">MMAPGNIGDPAPAEARIGRQKQRYSEDGKRLVAGTIPIRVRGQTSLSTPLSCSEVEVLLVSCRNGKGMSFPKGGWEDDETLESAAMRETVEEAGVRGLIEEPMIGTFSFMGGKTSPGCIAHMFVLRVAEELEVWPESNERQRSWIPLAEASALCRHEWMKQALEVWIKLKGWTHLIQPAIPPALSNVSEKKEGSVVEGSA</sequence>
<name>A0A250XM70_9CHLO</name>
<feature type="region of interest" description="Disordered" evidence="6">
    <location>
        <begin position="1"/>
        <end position="26"/>
    </location>
</feature>
<dbReference type="EMBL" id="BEGY01000113">
    <property type="protein sequence ID" value="GAX84019.1"/>
    <property type="molecule type" value="Genomic_DNA"/>
</dbReference>
<keyword evidence="9" id="KW-1185">Reference proteome</keyword>
<evidence type="ECO:0000256" key="3">
    <source>
        <dbReference type="ARBA" id="ARBA00022723"/>
    </source>
</evidence>
<keyword evidence="3" id="KW-0479">Metal-binding</keyword>
<dbReference type="GO" id="GO:0046872">
    <property type="term" value="F:metal ion binding"/>
    <property type="evidence" value="ECO:0007669"/>
    <property type="project" value="UniProtKB-KW"/>
</dbReference>
<evidence type="ECO:0000313" key="8">
    <source>
        <dbReference type="EMBL" id="GAX84019.1"/>
    </source>
</evidence>
<feature type="domain" description="Nudix hydrolase" evidence="7">
    <location>
        <begin position="28"/>
        <end position="167"/>
    </location>
</feature>
<evidence type="ECO:0000256" key="1">
    <source>
        <dbReference type="ARBA" id="ARBA00001946"/>
    </source>
</evidence>
<dbReference type="GO" id="GO:0016462">
    <property type="term" value="F:pyrophosphatase activity"/>
    <property type="evidence" value="ECO:0007669"/>
    <property type="project" value="InterPro"/>
</dbReference>
<reference evidence="8 9" key="1">
    <citation type="submission" date="2017-08" db="EMBL/GenBank/DDBJ databases">
        <title>Acidophilic green algal genome provides insights into adaptation to an acidic environment.</title>
        <authorList>
            <person name="Hirooka S."/>
            <person name="Hirose Y."/>
            <person name="Kanesaki Y."/>
            <person name="Higuchi S."/>
            <person name="Fujiwara T."/>
            <person name="Onuma R."/>
            <person name="Era A."/>
            <person name="Ohbayashi R."/>
            <person name="Uzuka A."/>
            <person name="Nozaki H."/>
            <person name="Yoshikawa H."/>
            <person name="Miyagishima S.Y."/>
        </authorList>
    </citation>
    <scope>NUCLEOTIDE SEQUENCE [LARGE SCALE GENOMIC DNA]</scope>
    <source>
        <strain evidence="8 9">NIES-2499</strain>
    </source>
</reference>
<dbReference type="InterPro" id="IPR047198">
    <property type="entry name" value="DDP-like_NUDIX"/>
</dbReference>
<evidence type="ECO:0000313" key="9">
    <source>
        <dbReference type="Proteomes" id="UP000232323"/>
    </source>
</evidence>
<accession>A0A250XM70</accession>
<evidence type="ECO:0000256" key="4">
    <source>
        <dbReference type="ARBA" id="ARBA00022801"/>
    </source>
</evidence>
<dbReference type="OrthoDB" id="2011998at2759"/>
<dbReference type="GO" id="GO:0005634">
    <property type="term" value="C:nucleus"/>
    <property type="evidence" value="ECO:0007669"/>
    <property type="project" value="TreeGrafter"/>
</dbReference>
<dbReference type="InterPro" id="IPR015797">
    <property type="entry name" value="NUDIX_hydrolase-like_dom_sf"/>
</dbReference>
<evidence type="ECO:0000256" key="5">
    <source>
        <dbReference type="ARBA" id="ARBA00022842"/>
    </source>
</evidence>
<comment type="similarity">
    <text evidence="2">Belongs to the Nudix hydrolase family.</text>
</comment>
<dbReference type="CDD" id="cd04666">
    <property type="entry name" value="NUDIX_DIPP2_like_Nudt4"/>
    <property type="match status" value="1"/>
</dbReference>